<reference evidence="2 3" key="1">
    <citation type="submission" date="2017-10" db="EMBL/GenBank/DDBJ databases">
        <title>A novel species of cold-tolerant Malassezia isolated from bats.</title>
        <authorList>
            <person name="Lorch J.M."/>
            <person name="Palmer J.M."/>
            <person name="Vanderwolf K.J."/>
            <person name="Schmidt K.Z."/>
            <person name="Verant M.L."/>
            <person name="Weller T.J."/>
            <person name="Blehert D.S."/>
        </authorList>
    </citation>
    <scope>NUCLEOTIDE SEQUENCE [LARGE SCALE GENOMIC DNA]</scope>
    <source>
        <strain evidence="2 3">NWHC:44797-103</strain>
    </source>
</reference>
<name>A0A2N1JFL7_9BASI</name>
<accession>A0A2N1JFL7</accession>
<feature type="region of interest" description="Disordered" evidence="1">
    <location>
        <begin position="1"/>
        <end position="22"/>
    </location>
</feature>
<dbReference type="OrthoDB" id="2163284at2759"/>
<keyword evidence="3" id="KW-1185">Reference proteome</keyword>
<evidence type="ECO:0000313" key="3">
    <source>
        <dbReference type="Proteomes" id="UP000232875"/>
    </source>
</evidence>
<organism evidence="2 3">
    <name type="scientific">Malassezia vespertilionis</name>
    <dbReference type="NCBI Taxonomy" id="2020962"/>
    <lineage>
        <taxon>Eukaryota</taxon>
        <taxon>Fungi</taxon>
        <taxon>Dikarya</taxon>
        <taxon>Basidiomycota</taxon>
        <taxon>Ustilaginomycotina</taxon>
        <taxon>Malasseziomycetes</taxon>
        <taxon>Malasseziales</taxon>
        <taxon>Malasseziaceae</taxon>
        <taxon>Malassezia</taxon>
    </lineage>
</organism>
<sequence length="54" mass="5758">MSLPNADVWTTAPEPSVSDVAEKEKLVSTIQSLQDDLKTAHRTSAAGLYQGGSR</sequence>
<evidence type="ECO:0000313" key="2">
    <source>
        <dbReference type="EMBL" id="PKI85326.1"/>
    </source>
</evidence>
<protein>
    <submittedName>
        <fullName evidence="2">Uncharacterized protein</fullName>
    </submittedName>
</protein>
<evidence type="ECO:0000256" key="1">
    <source>
        <dbReference type="SAM" id="MobiDB-lite"/>
    </source>
</evidence>
<dbReference type="AlphaFoldDB" id="A0A2N1JFL7"/>
<proteinExistence type="predicted"/>
<dbReference type="Proteomes" id="UP000232875">
    <property type="component" value="Unassembled WGS sequence"/>
</dbReference>
<dbReference type="EMBL" id="KZ454987">
    <property type="protein sequence ID" value="PKI85326.1"/>
    <property type="molecule type" value="Genomic_DNA"/>
</dbReference>
<gene>
    <name evidence="2" type="ORF">MVES_000313</name>
</gene>